<dbReference type="EMBL" id="BMXE01000010">
    <property type="protein sequence ID" value="GHB47551.1"/>
    <property type="molecule type" value="Genomic_DNA"/>
</dbReference>
<evidence type="ECO:0000313" key="2">
    <source>
        <dbReference type="Proteomes" id="UP000637980"/>
    </source>
</evidence>
<dbReference type="Proteomes" id="UP000637980">
    <property type="component" value="Unassembled WGS sequence"/>
</dbReference>
<protein>
    <submittedName>
        <fullName evidence="1">Uncharacterized protein</fullName>
    </submittedName>
</protein>
<accession>A0ABQ3EMX2</accession>
<keyword evidence="2" id="KW-1185">Reference proteome</keyword>
<proteinExistence type="predicted"/>
<dbReference type="RefSeq" id="WP_189438681.1">
    <property type="nucleotide sequence ID" value="NZ_BMXE01000010.1"/>
</dbReference>
<evidence type="ECO:0000313" key="1">
    <source>
        <dbReference type="EMBL" id="GHB47551.1"/>
    </source>
</evidence>
<sequence>MGKLGGVRKRLEDFLLPEDREEIERRREDIRKKLRHLVLLPFNRSFKEQNEDVDQNSLSDDAKEYFFGRYVKLPWHYSLLPVVLQGAKLSEAEFLNMFPKQTETLHSFVKINPYYFAVDMVEYEARQYILSGHILAAAVNEKEVITSQEDNPQLVDKIKDGVFNLEGFEDTIFIRSDEASTGLREFPKKSITEKLSGDRKPDWREIVEVHPVLQLKDKNRRGRAYIRHNKKYIVEAITGYMEGEYGTHRKAVEAMVAKYPASTKGKDGHIYSDADDGGSGWLYERVHNIVETLEEKGFYPKTPEET</sequence>
<organism evidence="1 2">
    <name type="scientific">Pseudovibrio japonicus</name>
    <dbReference type="NCBI Taxonomy" id="366534"/>
    <lineage>
        <taxon>Bacteria</taxon>
        <taxon>Pseudomonadati</taxon>
        <taxon>Pseudomonadota</taxon>
        <taxon>Alphaproteobacteria</taxon>
        <taxon>Hyphomicrobiales</taxon>
        <taxon>Stappiaceae</taxon>
        <taxon>Pseudovibrio</taxon>
    </lineage>
</organism>
<gene>
    <name evidence="1" type="ORF">GCM10007094_41050</name>
</gene>
<comment type="caution">
    <text evidence="1">The sequence shown here is derived from an EMBL/GenBank/DDBJ whole genome shotgun (WGS) entry which is preliminary data.</text>
</comment>
<reference evidence="2" key="1">
    <citation type="journal article" date="2019" name="Int. J. Syst. Evol. Microbiol.">
        <title>The Global Catalogue of Microorganisms (GCM) 10K type strain sequencing project: providing services to taxonomists for standard genome sequencing and annotation.</title>
        <authorList>
            <consortium name="The Broad Institute Genomics Platform"/>
            <consortium name="The Broad Institute Genome Sequencing Center for Infectious Disease"/>
            <person name="Wu L."/>
            <person name="Ma J."/>
        </authorList>
    </citation>
    <scope>NUCLEOTIDE SEQUENCE [LARGE SCALE GENOMIC DNA]</scope>
    <source>
        <strain evidence="2">KCTC 12861</strain>
    </source>
</reference>
<name>A0ABQ3EMX2_9HYPH</name>